<keyword evidence="2" id="KW-1015">Disulfide bond</keyword>
<dbReference type="InterPro" id="IPR008197">
    <property type="entry name" value="WAP_dom"/>
</dbReference>
<dbReference type="Proteomes" id="UP000472267">
    <property type="component" value="Chromosome 20"/>
</dbReference>
<dbReference type="InterPro" id="IPR036645">
    <property type="entry name" value="Elafin-like_sf"/>
</dbReference>
<dbReference type="Ensembl" id="ENSSFAT00005046009.1">
    <property type="protein sequence ID" value="ENSSFAP00005044444.1"/>
    <property type="gene ID" value="ENSSFAG00005021872.1"/>
</dbReference>
<evidence type="ECO:0000256" key="1">
    <source>
        <dbReference type="ARBA" id="ARBA00022729"/>
    </source>
</evidence>
<dbReference type="Gene3D" id="4.10.75.10">
    <property type="entry name" value="Elafin-like"/>
    <property type="match status" value="2"/>
</dbReference>
<reference evidence="5" key="1">
    <citation type="submission" date="2019-06" db="EMBL/GenBank/DDBJ databases">
        <authorList>
            <consortium name="Wellcome Sanger Institute Data Sharing"/>
        </authorList>
    </citation>
    <scope>NUCLEOTIDE SEQUENCE [LARGE SCALE GENOMIC DNA]</scope>
</reference>
<dbReference type="OMA" id="CSHARHQ"/>
<keyword evidence="1 3" id="KW-0732">Signal</keyword>
<accession>A0A672ITR0</accession>
<dbReference type="GO" id="GO:0005615">
    <property type="term" value="C:extracellular space"/>
    <property type="evidence" value="ECO:0007669"/>
    <property type="project" value="TreeGrafter"/>
</dbReference>
<feature type="domain" description="WAP" evidence="4">
    <location>
        <begin position="28"/>
        <end position="69"/>
    </location>
</feature>
<feature type="chain" id="PRO_5025360149" description="WAP domain-containing protein" evidence="3">
    <location>
        <begin position="29"/>
        <end position="137"/>
    </location>
</feature>
<organism evidence="5 6">
    <name type="scientific">Salarias fasciatus</name>
    <name type="common">Jewelled blenny</name>
    <name type="synonym">Blennius fasciatus</name>
    <dbReference type="NCBI Taxonomy" id="181472"/>
    <lineage>
        <taxon>Eukaryota</taxon>
        <taxon>Metazoa</taxon>
        <taxon>Chordata</taxon>
        <taxon>Craniata</taxon>
        <taxon>Vertebrata</taxon>
        <taxon>Euteleostomi</taxon>
        <taxon>Actinopterygii</taxon>
        <taxon>Neopterygii</taxon>
        <taxon>Teleostei</taxon>
        <taxon>Neoteleostei</taxon>
        <taxon>Acanthomorphata</taxon>
        <taxon>Ovalentaria</taxon>
        <taxon>Blenniimorphae</taxon>
        <taxon>Blenniiformes</taxon>
        <taxon>Blennioidei</taxon>
        <taxon>Blenniidae</taxon>
        <taxon>Salariinae</taxon>
        <taxon>Salarias</taxon>
    </lineage>
</organism>
<dbReference type="InterPro" id="IPR050514">
    <property type="entry name" value="WAP_four-disulfide_core"/>
</dbReference>
<dbReference type="AlphaFoldDB" id="A0A672ITR0"/>
<evidence type="ECO:0000313" key="5">
    <source>
        <dbReference type="Ensembl" id="ENSSFAP00005044444.1"/>
    </source>
</evidence>
<reference evidence="5" key="2">
    <citation type="submission" date="2025-08" db="UniProtKB">
        <authorList>
            <consortium name="Ensembl"/>
        </authorList>
    </citation>
    <scope>IDENTIFICATION</scope>
</reference>
<dbReference type="PANTHER" id="PTHR19441:SF30">
    <property type="entry name" value="ELAFIN"/>
    <property type="match status" value="1"/>
</dbReference>
<name>A0A672ITR0_SALFA</name>
<dbReference type="PRINTS" id="PR00003">
    <property type="entry name" value="4DISULPHCORE"/>
</dbReference>
<feature type="domain" description="WAP" evidence="4">
    <location>
        <begin position="70"/>
        <end position="120"/>
    </location>
</feature>
<evidence type="ECO:0000313" key="6">
    <source>
        <dbReference type="Proteomes" id="UP000472267"/>
    </source>
</evidence>
<dbReference type="GO" id="GO:0019731">
    <property type="term" value="P:antibacterial humoral response"/>
    <property type="evidence" value="ECO:0007669"/>
    <property type="project" value="TreeGrafter"/>
</dbReference>
<proteinExistence type="predicted"/>
<dbReference type="Pfam" id="PF00095">
    <property type="entry name" value="WAP"/>
    <property type="match status" value="2"/>
</dbReference>
<dbReference type="SUPFAM" id="SSF57256">
    <property type="entry name" value="Elafin-like"/>
    <property type="match status" value="2"/>
</dbReference>
<evidence type="ECO:0000256" key="3">
    <source>
        <dbReference type="SAM" id="SignalP"/>
    </source>
</evidence>
<dbReference type="SMART" id="SM00217">
    <property type="entry name" value="WAP"/>
    <property type="match status" value="2"/>
</dbReference>
<dbReference type="GO" id="GO:0045087">
    <property type="term" value="P:innate immune response"/>
    <property type="evidence" value="ECO:0007669"/>
    <property type="project" value="TreeGrafter"/>
</dbReference>
<sequence>YSKCIIWPFSKPLLFVCMLFSHVDLSSSSVKDGVCPRLSLVQNVSGDSNCPGSLKCCYSGCGRVCVQPRNIVKHGDCPSLVWYGKAQCSHARHQCSHDYDCGGHHKCCYHGCSRVCVAPNRGRGETEMKCFRNSSLL</sequence>
<evidence type="ECO:0000259" key="4">
    <source>
        <dbReference type="PROSITE" id="PS51390"/>
    </source>
</evidence>
<protein>
    <recommendedName>
        <fullName evidence="4">WAP domain-containing protein</fullName>
    </recommendedName>
</protein>
<feature type="signal peptide" evidence="3">
    <location>
        <begin position="1"/>
        <end position="28"/>
    </location>
</feature>
<dbReference type="FunCoup" id="A0A672ITR0">
    <property type="interactions" value="4"/>
</dbReference>
<dbReference type="PROSITE" id="PS51390">
    <property type="entry name" value="WAP"/>
    <property type="match status" value="2"/>
</dbReference>
<dbReference type="PANTHER" id="PTHR19441">
    <property type="entry name" value="WHEY ACDIC PROTEIN WAP"/>
    <property type="match status" value="1"/>
</dbReference>
<evidence type="ECO:0000256" key="2">
    <source>
        <dbReference type="ARBA" id="ARBA00023157"/>
    </source>
</evidence>
<dbReference type="InParanoid" id="A0A672ITR0"/>
<dbReference type="GO" id="GO:0004867">
    <property type="term" value="F:serine-type endopeptidase inhibitor activity"/>
    <property type="evidence" value="ECO:0007669"/>
    <property type="project" value="TreeGrafter"/>
</dbReference>
<keyword evidence="6" id="KW-1185">Reference proteome</keyword>
<reference evidence="5" key="3">
    <citation type="submission" date="2025-09" db="UniProtKB">
        <authorList>
            <consortium name="Ensembl"/>
        </authorList>
    </citation>
    <scope>IDENTIFICATION</scope>
</reference>